<evidence type="ECO:0000313" key="1">
    <source>
        <dbReference type="EnsemblMetazoa" id="tetur11g00740.1"/>
    </source>
</evidence>
<proteinExistence type="predicted"/>
<dbReference type="HOGENOM" id="CLU_009071_0_0_1"/>
<dbReference type="EMBL" id="CAEY01000065">
    <property type="status" value="NOT_ANNOTATED_CDS"/>
    <property type="molecule type" value="Genomic_DNA"/>
</dbReference>
<dbReference type="EnsemblMetazoa" id="tetur11g00740.1">
    <property type="protein sequence ID" value="tetur11g00740.1"/>
    <property type="gene ID" value="tetur11g00740"/>
</dbReference>
<evidence type="ECO:0008006" key="3">
    <source>
        <dbReference type="Google" id="ProtNLM"/>
    </source>
</evidence>
<organism evidence="1 2">
    <name type="scientific">Tetranychus urticae</name>
    <name type="common">Two-spotted spider mite</name>
    <dbReference type="NCBI Taxonomy" id="32264"/>
    <lineage>
        <taxon>Eukaryota</taxon>
        <taxon>Metazoa</taxon>
        <taxon>Ecdysozoa</taxon>
        <taxon>Arthropoda</taxon>
        <taxon>Chelicerata</taxon>
        <taxon>Arachnida</taxon>
        <taxon>Acari</taxon>
        <taxon>Acariformes</taxon>
        <taxon>Trombidiformes</taxon>
        <taxon>Prostigmata</taxon>
        <taxon>Eleutherengona</taxon>
        <taxon>Raphignathae</taxon>
        <taxon>Tetranychoidea</taxon>
        <taxon>Tetranychidae</taxon>
        <taxon>Tetranychus</taxon>
    </lineage>
</organism>
<dbReference type="eggNOG" id="ENOG502QUYZ">
    <property type="taxonomic scope" value="Eukaryota"/>
</dbReference>
<dbReference type="STRING" id="32264.T1KGG7"/>
<keyword evidence="2" id="KW-1185">Reference proteome</keyword>
<evidence type="ECO:0000313" key="2">
    <source>
        <dbReference type="Proteomes" id="UP000015104"/>
    </source>
</evidence>
<sequence>MIKYCAVFWDIQNADVPKGQTVDSIVDLIRSTVIKPYNLNEIFFFCVCDVHKLPSNVDHSLTNVDFQAYDGVSADIKIMDLMRKFVSSAGPDCIIILLSCDVGYYGTLSDLKKLYNVSIYLIRLADSPSHKLDQIADHIFILNDGVPKPVEPTGSPIQVVNKLNAQANGIIKNSAIIYDGAICIGFSTLENAEKAIEQIKGFRYKAVFLTAKLIIDSLLAEILKCIKPEVVMQTKSNKEVKQLTFIKVVHSNEAYQNQIFKFCIAYAAQSGSQCVLSMKSYHWIVFLFKSDAQKFLPKVKMIYDAVICRPWVDVESTRHESPYFVESCGEIYTNEAPSSVASLDARDQWNIFFRYTPDFSAPVQYYEPTKWSLLYNLFEKLYDLGAKKVLFDGNFYCAHFDSMSAYQDVFDRIRSRYLEPLEFVPISEICTEQEVKDSGAKKVIFDGNLYCAQFDSASFYQDAFEKIQSLYLEPLESVDASEAHKLKAAKKMIRYSGTPWCLNEQLDLSCLVIKIESQLHDHFMEMSKSILGNRECIFIKSISGEIWIGFPDEDTFSRNKMICQWLNLQTNFVLNLIYNSWHEALAAQHFLKKLTTAEVPYLQEFKEIGSIRKPQLACSKYSEYYIINDKRKVLEQIVQNKSLLDSISFTVQSTTDLGVLILDDEMIKKLQYLFVITTNSEFKFTSGMISIIKLNLVQMDCPACIEFQDKVWVGVEYLKKGNKVKTRIDQIKFKLLHEQDDDDFEVGVTMESIQESPPEVAEMLAITKKQLECRSADFVS</sequence>
<reference evidence="2" key="1">
    <citation type="submission" date="2011-08" db="EMBL/GenBank/DDBJ databases">
        <authorList>
            <person name="Rombauts S."/>
        </authorList>
    </citation>
    <scope>NUCLEOTIDE SEQUENCE</scope>
    <source>
        <strain evidence="2">London</strain>
    </source>
</reference>
<protein>
    <recommendedName>
        <fullName evidence="3">NYN domain-containing protein</fullName>
    </recommendedName>
</protein>
<dbReference type="Proteomes" id="UP000015104">
    <property type="component" value="Unassembled WGS sequence"/>
</dbReference>
<reference evidence="1" key="2">
    <citation type="submission" date="2015-06" db="UniProtKB">
        <authorList>
            <consortium name="EnsemblMetazoa"/>
        </authorList>
    </citation>
    <scope>IDENTIFICATION</scope>
</reference>
<accession>T1KGG7</accession>
<dbReference type="AlphaFoldDB" id="T1KGG7"/>
<name>T1KGG7_TETUR</name>